<evidence type="ECO:0000256" key="1">
    <source>
        <dbReference type="ARBA" id="ARBA00022729"/>
    </source>
</evidence>
<dbReference type="EMBL" id="PQIB02000004">
    <property type="protein sequence ID" value="RLN24860.1"/>
    <property type="molecule type" value="Genomic_DNA"/>
</dbReference>
<sequence>MAMAAVAQALHKQRRWVAPLAPAAAGERQRSAWPRQLAPGCGQHPDARPRQTVPRRRRHRDALPRQTVPRRQAAPRRVRGTGMALRLQGSCGSCWSLSTSRAMDGAHYLATGKLEVLSEQQMVDCDHKF</sequence>
<protein>
    <recommendedName>
        <fullName evidence="3">Peptidase C1A papain C-terminal domain-containing protein</fullName>
    </recommendedName>
</protein>
<dbReference type="InterPro" id="IPR000668">
    <property type="entry name" value="Peptidase_C1A_C"/>
</dbReference>
<dbReference type="GO" id="GO:0006508">
    <property type="term" value="P:proteolysis"/>
    <property type="evidence" value="ECO:0007669"/>
    <property type="project" value="InterPro"/>
</dbReference>
<feature type="region of interest" description="Disordered" evidence="2">
    <location>
        <begin position="21"/>
        <end position="79"/>
    </location>
</feature>
<keyword evidence="1" id="KW-0732">Signal</keyword>
<keyword evidence="5" id="KW-1185">Reference proteome</keyword>
<dbReference type="Pfam" id="PF00112">
    <property type="entry name" value="Peptidase_C1"/>
    <property type="match status" value="1"/>
</dbReference>
<dbReference type="GO" id="GO:0008234">
    <property type="term" value="F:cysteine-type peptidase activity"/>
    <property type="evidence" value="ECO:0007669"/>
    <property type="project" value="InterPro"/>
</dbReference>
<dbReference type="PROSITE" id="PS00139">
    <property type="entry name" value="THIOL_PROTEASE_CYS"/>
    <property type="match status" value="1"/>
</dbReference>
<evidence type="ECO:0000259" key="3">
    <source>
        <dbReference type="Pfam" id="PF00112"/>
    </source>
</evidence>
<evidence type="ECO:0000313" key="4">
    <source>
        <dbReference type="EMBL" id="RLN24860.1"/>
    </source>
</evidence>
<proteinExistence type="predicted"/>
<comment type="caution">
    <text evidence="4">The sequence shown here is derived from an EMBL/GenBank/DDBJ whole genome shotgun (WGS) entry which is preliminary data.</text>
</comment>
<reference evidence="5" key="1">
    <citation type="journal article" date="2019" name="Nat. Commun.">
        <title>The genome of broomcorn millet.</title>
        <authorList>
            <person name="Zou C."/>
            <person name="Miki D."/>
            <person name="Li D."/>
            <person name="Tang Q."/>
            <person name="Xiao L."/>
            <person name="Rajput S."/>
            <person name="Deng P."/>
            <person name="Jia W."/>
            <person name="Huang R."/>
            <person name="Zhang M."/>
            <person name="Sun Y."/>
            <person name="Hu J."/>
            <person name="Fu X."/>
            <person name="Schnable P.S."/>
            <person name="Li F."/>
            <person name="Zhang H."/>
            <person name="Feng B."/>
            <person name="Zhu X."/>
            <person name="Liu R."/>
            <person name="Schnable J.C."/>
            <person name="Zhu J.-K."/>
            <person name="Zhang H."/>
        </authorList>
    </citation>
    <scope>NUCLEOTIDE SEQUENCE [LARGE SCALE GENOMIC DNA]</scope>
</reference>
<dbReference type="Proteomes" id="UP000275267">
    <property type="component" value="Unassembled WGS sequence"/>
</dbReference>
<dbReference type="OrthoDB" id="1734143at2759"/>
<dbReference type="InterPro" id="IPR038765">
    <property type="entry name" value="Papain-like_cys_pep_sf"/>
</dbReference>
<organism evidence="4 5">
    <name type="scientific">Panicum miliaceum</name>
    <name type="common">Proso millet</name>
    <name type="synonym">Broomcorn millet</name>
    <dbReference type="NCBI Taxonomy" id="4540"/>
    <lineage>
        <taxon>Eukaryota</taxon>
        <taxon>Viridiplantae</taxon>
        <taxon>Streptophyta</taxon>
        <taxon>Embryophyta</taxon>
        <taxon>Tracheophyta</taxon>
        <taxon>Spermatophyta</taxon>
        <taxon>Magnoliopsida</taxon>
        <taxon>Liliopsida</taxon>
        <taxon>Poales</taxon>
        <taxon>Poaceae</taxon>
        <taxon>PACMAD clade</taxon>
        <taxon>Panicoideae</taxon>
        <taxon>Panicodae</taxon>
        <taxon>Paniceae</taxon>
        <taxon>Panicinae</taxon>
        <taxon>Panicum</taxon>
        <taxon>Panicum sect. Panicum</taxon>
    </lineage>
</organism>
<feature type="domain" description="Peptidase C1A papain C-terminal" evidence="3">
    <location>
        <begin position="84"/>
        <end position="127"/>
    </location>
</feature>
<dbReference type="SUPFAM" id="SSF54001">
    <property type="entry name" value="Cysteine proteinases"/>
    <property type="match status" value="1"/>
</dbReference>
<evidence type="ECO:0000256" key="2">
    <source>
        <dbReference type="SAM" id="MobiDB-lite"/>
    </source>
</evidence>
<dbReference type="AlphaFoldDB" id="A0A3L6SS02"/>
<evidence type="ECO:0000313" key="5">
    <source>
        <dbReference type="Proteomes" id="UP000275267"/>
    </source>
</evidence>
<name>A0A3L6SS02_PANMI</name>
<accession>A0A3L6SS02</accession>
<gene>
    <name evidence="4" type="ORF">C2845_PM07G09550</name>
</gene>
<dbReference type="STRING" id="4540.A0A3L6SS02"/>
<dbReference type="InterPro" id="IPR000169">
    <property type="entry name" value="Pept_cys_AS"/>
</dbReference>
<dbReference type="Gene3D" id="3.90.70.10">
    <property type="entry name" value="Cysteine proteinases"/>
    <property type="match status" value="1"/>
</dbReference>